<dbReference type="EMBL" id="FXAM01000006">
    <property type="protein sequence ID" value="SMF97859.1"/>
    <property type="molecule type" value="Genomic_DNA"/>
</dbReference>
<dbReference type="OrthoDB" id="8883268at2"/>
<dbReference type="GO" id="GO:0006310">
    <property type="term" value="P:DNA recombination"/>
    <property type="evidence" value="ECO:0007669"/>
    <property type="project" value="UniProtKB-KW"/>
</dbReference>
<evidence type="ECO:0000313" key="3">
    <source>
        <dbReference type="EMBL" id="SMF97859.1"/>
    </source>
</evidence>
<evidence type="ECO:0000256" key="2">
    <source>
        <dbReference type="SAM" id="MobiDB-lite"/>
    </source>
</evidence>
<protein>
    <recommendedName>
        <fullName evidence="5">Phage integrase family protein</fullName>
    </recommendedName>
</protein>
<name>A0A1Y6D4H9_9GAMM</name>
<sequence>MTESINKTDLIYRANQYLIGNPPKSLTEDTFQQYLKEYSRTVKPSLPIGEVLERIFGTRKKSTYYKRKYAIRAMLSLDIQKVVGEFEGAGDPVVGARLADLLDLAERMEFMGRACPVVDQIPRKSKRNDLTGLPSDWREKMLERMLESDNYVPALTAAVSGCRPEELKHGVRIWIEGDTLTLKIVGAKIGKESGQPERFIRYALPNKNGLVTDMSDLVKMAGGELDVAIKNPSSFTSAITYYGRMTFPRRHKSITPYCFRHAFASDIKKVVGDADLVSEALGHRSDRTRSRYGNSNIGRAGGVIPAEIGSTHEVRHSRSPGKMPEKETLDTGLA</sequence>
<gene>
    <name evidence="3" type="ORF">SAMN02949497_4838</name>
</gene>
<feature type="region of interest" description="Disordered" evidence="2">
    <location>
        <begin position="308"/>
        <end position="334"/>
    </location>
</feature>
<dbReference type="CDD" id="cd00397">
    <property type="entry name" value="DNA_BRE_C"/>
    <property type="match status" value="1"/>
</dbReference>
<dbReference type="SUPFAM" id="SSF56349">
    <property type="entry name" value="DNA breaking-rejoining enzymes"/>
    <property type="match status" value="1"/>
</dbReference>
<accession>A0A1Y6D4H9</accession>
<dbReference type="GO" id="GO:0015074">
    <property type="term" value="P:DNA integration"/>
    <property type="evidence" value="ECO:0007669"/>
    <property type="project" value="InterPro"/>
</dbReference>
<dbReference type="GO" id="GO:0003677">
    <property type="term" value="F:DNA binding"/>
    <property type="evidence" value="ECO:0007669"/>
    <property type="project" value="InterPro"/>
</dbReference>
<dbReference type="RefSeq" id="WP_085216861.1">
    <property type="nucleotide sequence ID" value="NZ_FXAM01000006.1"/>
</dbReference>
<dbReference type="InterPro" id="IPR013762">
    <property type="entry name" value="Integrase-like_cat_sf"/>
</dbReference>
<dbReference type="InterPro" id="IPR011010">
    <property type="entry name" value="DNA_brk_join_enz"/>
</dbReference>
<dbReference type="AlphaFoldDB" id="A0A1Y6D4H9"/>
<feature type="compositionally biased region" description="Basic and acidic residues" evidence="2">
    <location>
        <begin position="323"/>
        <end position="334"/>
    </location>
</feature>
<evidence type="ECO:0000313" key="4">
    <source>
        <dbReference type="Proteomes" id="UP000192923"/>
    </source>
</evidence>
<evidence type="ECO:0000256" key="1">
    <source>
        <dbReference type="ARBA" id="ARBA00023172"/>
    </source>
</evidence>
<keyword evidence="4" id="KW-1185">Reference proteome</keyword>
<organism evidence="3 4">
    <name type="scientific">Methylomagnum ishizawai</name>
    <dbReference type="NCBI Taxonomy" id="1760988"/>
    <lineage>
        <taxon>Bacteria</taxon>
        <taxon>Pseudomonadati</taxon>
        <taxon>Pseudomonadota</taxon>
        <taxon>Gammaproteobacteria</taxon>
        <taxon>Methylococcales</taxon>
        <taxon>Methylococcaceae</taxon>
        <taxon>Methylomagnum</taxon>
    </lineage>
</organism>
<dbReference type="Proteomes" id="UP000192923">
    <property type="component" value="Unassembled WGS sequence"/>
</dbReference>
<proteinExistence type="predicted"/>
<evidence type="ECO:0008006" key="5">
    <source>
        <dbReference type="Google" id="ProtNLM"/>
    </source>
</evidence>
<keyword evidence="1" id="KW-0233">DNA recombination</keyword>
<dbReference type="Gene3D" id="1.10.443.10">
    <property type="entry name" value="Intergrase catalytic core"/>
    <property type="match status" value="1"/>
</dbReference>
<reference evidence="3 4" key="1">
    <citation type="submission" date="2016-12" db="EMBL/GenBank/DDBJ databases">
        <authorList>
            <person name="Song W.-J."/>
            <person name="Kurnit D.M."/>
        </authorList>
    </citation>
    <scope>NUCLEOTIDE SEQUENCE [LARGE SCALE GENOMIC DNA]</scope>
    <source>
        <strain evidence="3 4">175</strain>
    </source>
</reference>